<dbReference type="Pfam" id="PF05035">
    <property type="entry name" value="DGOK"/>
    <property type="match status" value="1"/>
</dbReference>
<sequence>MIVVDWGTSSFRAYRLADDGRILDRRSAPRGILTIEAGGFPTALDAEIGGWLGDEPGDVVLGGMIGSRQGWLEAPYVECPADLDSITASAASVAWGDRRVFIAPGVVARDANGVPDVMRGEEVQILGMAEALDGEGATVCLPGTHSKWVRVERGRITGFRTFMTGESYALYRRHSILGRLMPAEDGPHDEPAFLEGVRRCGEAGGLLHHLFGVRSRGLFGDLKPEALSSYLSGLLIGHEIREAIAAAGAGVIHLIAEAALAERYRSALAAFGRESRLHPSEVSARGLFCIGRRIGRG</sequence>
<keyword evidence="2" id="KW-1185">Reference proteome</keyword>
<protein>
    <submittedName>
        <fullName evidence="1">2-dehydro-3-deoxygalactonokinase</fullName>
    </submittedName>
</protein>
<evidence type="ECO:0000313" key="2">
    <source>
        <dbReference type="Proteomes" id="UP000332515"/>
    </source>
</evidence>
<reference evidence="1 2" key="1">
    <citation type="submission" date="2019-09" db="EMBL/GenBank/DDBJ databases">
        <title>Segnochrobactrum spirostomi gen. nov., sp. nov., isolated from the ciliate Spirostomum cf. yagiui and description of a novel family, Segnochrobactraceae fam. nov. within the order Rhizobiales of the class Alphaproteobacteria.</title>
        <authorList>
            <person name="Akter S."/>
            <person name="Shazib S.U.A."/>
            <person name="Shin M.K."/>
        </authorList>
    </citation>
    <scope>NUCLEOTIDE SEQUENCE [LARGE SCALE GENOMIC DNA]</scope>
    <source>
        <strain evidence="1 2">Sp-1</strain>
    </source>
</reference>
<dbReference type="EMBL" id="VWNA01000001">
    <property type="protein sequence ID" value="MQT11165.1"/>
    <property type="molecule type" value="Genomic_DNA"/>
</dbReference>
<dbReference type="InterPro" id="IPR042258">
    <property type="entry name" value="DGOK_N"/>
</dbReference>
<evidence type="ECO:0000313" key="1">
    <source>
        <dbReference type="EMBL" id="MQT11165.1"/>
    </source>
</evidence>
<dbReference type="GO" id="GO:0034194">
    <property type="term" value="P:D-galactonate catabolic process"/>
    <property type="evidence" value="ECO:0007669"/>
    <property type="project" value="InterPro"/>
</dbReference>
<proteinExistence type="predicted"/>
<dbReference type="Proteomes" id="UP000332515">
    <property type="component" value="Unassembled WGS sequence"/>
</dbReference>
<dbReference type="InterPro" id="IPR042257">
    <property type="entry name" value="DGOK_C"/>
</dbReference>
<dbReference type="GO" id="GO:0008671">
    <property type="term" value="F:2-dehydro-3-deoxygalactonokinase activity"/>
    <property type="evidence" value="ECO:0007669"/>
    <property type="project" value="InterPro"/>
</dbReference>
<dbReference type="Gene3D" id="3.30.420.310">
    <property type="entry name" value="2-keto-3-deoxy-galactonokinase, C-terminal domain"/>
    <property type="match status" value="1"/>
</dbReference>
<dbReference type="AlphaFoldDB" id="A0A6A7XXN2"/>
<dbReference type="InterPro" id="IPR007729">
    <property type="entry name" value="DGOK"/>
</dbReference>
<name>A0A6A7XXN2_9HYPH</name>
<accession>A0A6A7XXN2</accession>
<organism evidence="1 2">
    <name type="scientific">Segnochrobactrum spirostomi</name>
    <dbReference type="NCBI Taxonomy" id="2608987"/>
    <lineage>
        <taxon>Bacteria</taxon>
        <taxon>Pseudomonadati</taxon>
        <taxon>Pseudomonadota</taxon>
        <taxon>Alphaproteobacteria</taxon>
        <taxon>Hyphomicrobiales</taxon>
        <taxon>Segnochrobactraceae</taxon>
        <taxon>Segnochrobactrum</taxon>
    </lineage>
</organism>
<comment type="caution">
    <text evidence="1">The sequence shown here is derived from an EMBL/GenBank/DDBJ whole genome shotgun (WGS) entry which is preliminary data.</text>
</comment>
<keyword evidence="1" id="KW-0808">Transferase</keyword>
<keyword evidence="1" id="KW-0418">Kinase</keyword>
<dbReference type="RefSeq" id="WP_153477525.1">
    <property type="nucleotide sequence ID" value="NZ_VWNA01000001.1"/>
</dbReference>
<dbReference type="CDD" id="cd24012">
    <property type="entry name" value="ASKHA_NBD_KDGal-kinase"/>
    <property type="match status" value="1"/>
</dbReference>
<dbReference type="Gene3D" id="3.30.420.300">
    <property type="entry name" value="2-keto-3-deoxy-galactonokinase, substrate binding domain"/>
    <property type="match status" value="1"/>
</dbReference>
<gene>
    <name evidence="1" type="ORF">F0357_00430</name>
</gene>